<evidence type="ECO:0000256" key="6">
    <source>
        <dbReference type="ARBA" id="ARBA00023242"/>
    </source>
</evidence>
<name>A0A0D2KCJ5_9CHLO</name>
<dbReference type="GO" id="GO:0071013">
    <property type="term" value="C:catalytic step 2 spliceosome"/>
    <property type="evidence" value="ECO:0007669"/>
    <property type="project" value="TreeGrafter"/>
</dbReference>
<accession>A0A0D2KCJ5</accession>
<evidence type="ECO:0000256" key="1">
    <source>
        <dbReference type="ARBA" id="ARBA00004123"/>
    </source>
</evidence>
<evidence type="ECO:0000256" key="4">
    <source>
        <dbReference type="ARBA" id="ARBA00022728"/>
    </source>
</evidence>
<dbReference type="Pfam" id="PF05700">
    <property type="entry name" value="BCAS2"/>
    <property type="match status" value="1"/>
</dbReference>
<keyword evidence="5" id="KW-0508">mRNA splicing</keyword>
<dbReference type="AlphaFoldDB" id="A0A0D2KCJ5"/>
<dbReference type="RefSeq" id="XP_013906832.1">
    <property type="nucleotide sequence ID" value="XM_014051378.1"/>
</dbReference>
<dbReference type="GO" id="GO:0000974">
    <property type="term" value="C:Prp19 complex"/>
    <property type="evidence" value="ECO:0007669"/>
    <property type="project" value="TreeGrafter"/>
</dbReference>
<sequence length="286" mass="32206">MAQKVLAIESAKRPGEELIDALPYIDPLTPDIKKQVESLIEAEMRNSTKRPADYLKELPALPPAKFEGHPLLLQEYERVRARQPMPPLDITRFRLDPPPQARRGDPAAWRTALDNANAQLEHQLNRIANLELLLKFGPNTWRAQAALSAAAAKQLESQLADTRKQIDALNRERKVQQMAAGIELRRLEDEWANAVRKNLEISMACEKLEAEVDALTAQLPQQEEGQQGQQQQQQQQQQQEGGSGDDQQGQQEQQQQQHGDGNNSSEVSKELANGQHTRDEAEPMDE</sequence>
<evidence type="ECO:0000256" key="5">
    <source>
        <dbReference type="ARBA" id="ARBA00023187"/>
    </source>
</evidence>
<evidence type="ECO:0000256" key="3">
    <source>
        <dbReference type="ARBA" id="ARBA00022664"/>
    </source>
</evidence>
<comment type="subcellular location">
    <subcellularLocation>
        <location evidence="1">Nucleus</location>
    </subcellularLocation>
</comment>
<dbReference type="PANTHER" id="PTHR13296">
    <property type="entry name" value="BCAS2 PROTEIN"/>
    <property type="match status" value="1"/>
</dbReference>
<dbReference type="InterPro" id="IPR008409">
    <property type="entry name" value="SPF27"/>
</dbReference>
<dbReference type="STRING" id="145388.A0A0D2KCJ5"/>
<proteinExistence type="inferred from homology"/>
<evidence type="ECO:0000313" key="8">
    <source>
        <dbReference type="EMBL" id="KIZ07813.1"/>
    </source>
</evidence>
<protein>
    <submittedName>
        <fullName evidence="8">Pre-mRNA-splicing factor SPF27</fullName>
    </submittedName>
</protein>
<feature type="compositionally biased region" description="Low complexity" evidence="7">
    <location>
        <begin position="221"/>
        <end position="261"/>
    </location>
</feature>
<evidence type="ECO:0000313" key="9">
    <source>
        <dbReference type="Proteomes" id="UP000054498"/>
    </source>
</evidence>
<reference evidence="8 9" key="1">
    <citation type="journal article" date="2013" name="BMC Genomics">
        <title>Reconstruction of the lipid metabolism for the microalga Monoraphidium neglectum from its genome sequence reveals characteristics suitable for biofuel production.</title>
        <authorList>
            <person name="Bogen C."/>
            <person name="Al-Dilaimi A."/>
            <person name="Albersmeier A."/>
            <person name="Wichmann J."/>
            <person name="Grundmann M."/>
            <person name="Rupp O."/>
            <person name="Lauersen K.J."/>
            <person name="Blifernez-Klassen O."/>
            <person name="Kalinowski J."/>
            <person name="Goesmann A."/>
            <person name="Mussgnug J.H."/>
            <person name="Kruse O."/>
        </authorList>
    </citation>
    <scope>NUCLEOTIDE SEQUENCE [LARGE SCALE GENOMIC DNA]</scope>
    <source>
        <strain evidence="8 9">SAG 48.87</strain>
    </source>
</reference>
<dbReference type="GO" id="GO:0071011">
    <property type="term" value="C:precatalytic spliceosome"/>
    <property type="evidence" value="ECO:0007669"/>
    <property type="project" value="TreeGrafter"/>
</dbReference>
<dbReference type="EMBL" id="KK100230">
    <property type="protein sequence ID" value="KIZ07813.1"/>
    <property type="molecule type" value="Genomic_DNA"/>
</dbReference>
<dbReference type="GO" id="GO:0008380">
    <property type="term" value="P:RNA splicing"/>
    <property type="evidence" value="ECO:0007669"/>
    <property type="project" value="UniProtKB-KW"/>
</dbReference>
<feature type="region of interest" description="Disordered" evidence="7">
    <location>
        <begin position="220"/>
        <end position="286"/>
    </location>
</feature>
<dbReference type="GeneID" id="25726255"/>
<keyword evidence="6" id="KW-0539">Nucleus</keyword>
<comment type="similarity">
    <text evidence="2">Belongs to the SPF27 family.</text>
</comment>
<dbReference type="OrthoDB" id="205794at2759"/>
<keyword evidence="3" id="KW-0507">mRNA processing</keyword>
<dbReference type="PANTHER" id="PTHR13296:SF0">
    <property type="entry name" value="PRE-MRNA-SPLICING FACTOR SPF27"/>
    <property type="match status" value="1"/>
</dbReference>
<feature type="compositionally biased region" description="Basic and acidic residues" evidence="7">
    <location>
        <begin position="276"/>
        <end position="286"/>
    </location>
</feature>
<organism evidence="8 9">
    <name type="scientific">Monoraphidium neglectum</name>
    <dbReference type="NCBI Taxonomy" id="145388"/>
    <lineage>
        <taxon>Eukaryota</taxon>
        <taxon>Viridiplantae</taxon>
        <taxon>Chlorophyta</taxon>
        <taxon>core chlorophytes</taxon>
        <taxon>Chlorophyceae</taxon>
        <taxon>CS clade</taxon>
        <taxon>Sphaeropleales</taxon>
        <taxon>Selenastraceae</taxon>
        <taxon>Monoraphidium</taxon>
    </lineage>
</organism>
<gene>
    <name evidence="8" type="ORF">MNEG_0137</name>
</gene>
<dbReference type="GO" id="GO:0006397">
    <property type="term" value="P:mRNA processing"/>
    <property type="evidence" value="ECO:0007669"/>
    <property type="project" value="UniProtKB-KW"/>
</dbReference>
<dbReference type="Proteomes" id="UP000054498">
    <property type="component" value="Unassembled WGS sequence"/>
</dbReference>
<keyword evidence="4" id="KW-0747">Spliceosome</keyword>
<evidence type="ECO:0000256" key="2">
    <source>
        <dbReference type="ARBA" id="ARBA00010788"/>
    </source>
</evidence>
<dbReference type="KEGG" id="mng:MNEG_0137"/>
<keyword evidence="9" id="KW-1185">Reference proteome</keyword>
<evidence type="ECO:0000256" key="7">
    <source>
        <dbReference type="SAM" id="MobiDB-lite"/>
    </source>
</evidence>